<evidence type="ECO:0000256" key="1">
    <source>
        <dbReference type="SAM" id="SignalP"/>
    </source>
</evidence>
<keyword evidence="1" id="KW-0732">Signal</keyword>
<reference evidence="2 3" key="1">
    <citation type="submission" date="2016-12" db="EMBL/GenBank/DDBJ databases">
        <title>Draft genome sequences of strains Salinicola socius SMB35, Salinicola sp. MH3R3-1 and Chromohalobacter sp. SMB17 from the Verkhnekamsk potash mining region of Russia.</title>
        <authorList>
            <person name="Mavrodi D.V."/>
            <person name="Olsson B.E."/>
            <person name="Korsakova E.S."/>
            <person name="Pyankova A."/>
            <person name="Mavrodi O.V."/>
            <person name="Plotnikova E.G."/>
        </authorList>
    </citation>
    <scope>NUCLEOTIDE SEQUENCE [LARGE SCALE GENOMIC DNA]</scope>
    <source>
        <strain evidence="2 3">SMB35</strain>
    </source>
</reference>
<comment type="caution">
    <text evidence="2">The sequence shown here is derived from an EMBL/GenBank/DDBJ whole genome shotgun (WGS) entry which is preliminary data.</text>
</comment>
<dbReference type="OrthoDB" id="264813at2"/>
<dbReference type="GO" id="GO:0004062">
    <property type="term" value="F:aryl sulfotransferase activity"/>
    <property type="evidence" value="ECO:0007669"/>
    <property type="project" value="InterPro"/>
</dbReference>
<dbReference type="STRING" id="404433.BTW07_02455"/>
<dbReference type="EMBL" id="MSDO01000002">
    <property type="protein sequence ID" value="OLO05824.1"/>
    <property type="molecule type" value="Genomic_DNA"/>
</dbReference>
<dbReference type="InterPro" id="IPR010262">
    <property type="entry name" value="Arylsulfotransferase_bact"/>
</dbReference>
<evidence type="ECO:0000313" key="2">
    <source>
        <dbReference type="EMBL" id="OLO05824.1"/>
    </source>
</evidence>
<name>A0A1Q8SWN7_9GAMM</name>
<organism evidence="2 3">
    <name type="scientific">Salinicola socius</name>
    <dbReference type="NCBI Taxonomy" id="404433"/>
    <lineage>
        <taxon>Bacteria</taxon>
        <taxon>Pseudomonadati</taxon>
        <taxon>Pseudomonadota</taxon>
        <taxon>Gammaproteobacteria</taxon>
        <taxon>Oceanospirillales</taxon>
        <taxon>Halomonadaceae</taxon>
        <taxon>Salinicola</taxon>
    </lineage>
</organism>
<evidence type="ECO:0000313" key="3">
    <source>
        <dbReference type="Proteomes" id="UP000186878"/>
    </source>
</evidence>
<dbReference type="PANTHER" id="PTHR35340">
    <property type="entry name" value="PQQ ENZYME REPEAT PROTEIN-RELATED"/>
    <property type="match status" value="1"/>
</dbReference>
<feature type="signal peptide" evidence="1">
    <location>
        <begin position="1"/>
        <end position="25"/>
    </location>
</feature>
<dbReference type="InterPro" id="IPR011047">
    <property type="entry name" value="Quinoprotein_ADH-like_sf"/>
</dbReference>
<accession>A0A1Q8SWN7</accession>
<dbReference type="SUPFAM" id="SSF50998">
    <property type="entry name" value="Quinoprotein alcohol dehydrogenase-like"/>
    <property type="match status" value="1"/>
</dbReference>
<dbReference type="AlphaFoldDB" id="A0A1Q8SWN7"/>
<gene>
    <name evidence="2" type="ORF">BTW07_02455</name>
</gene>
<dbReference type="Proteomes" id="UP000186878">
    <property type="component" value="Unassembled WGS sequence"/>
</dbReference>
<dbReference type="InterPro" id="IPR053143">
    <property type="entry name" value="Arylsulfate_ST"/>
</dbReference>
<dbReference type="PANTHER" id="PTHR35340:SF5">
    <property type="entry name" value="ASST-DOMAIN-CONTAINING PROTEIN"/>
    <property type="match status" value="1"/>
</dbReference>
<feature type="chain" id="PRO_5012683417" evidence="1">
    <location>
        <begin position="26"/>
        <end position="456"/>
    </location>
</feature>
<sequence>MMSPARSVSMLLGALLTATATTAFALPSSFPTGTTYYDPERAYNGFVLFPGGDRKTHLIDMNGNEVHRWDYESFPPIPLSADQADGEKGHLLVQLARADKLPEHASPGNGLTNASVAEVNWDGEVKWQWGSQQDPVYQHHDMRRLPNGNNLVMTAEMRELNGFDYPIIENGIEEVDDEGRVVWEWKSGDHLDEMGFSDAGLRALKDSEDPDFLHLNTAVPVGPNRLYDAGDERFAPDNILVNSRNANVTFIVDRQSGEIVWRIGPDLPALQLNGKLGRPVDQTVGSHDAHFIPEGLPGAGNLLIFDNQGNAGFPPSRQGFFSSSRVIEVDPSSDKIVWQYTGNMSGRSPYTFYSSFISSARRLPNGNTLIDEGQNGRLFQVTPEGDIVWEYVSPFFGKSMPSDDYVTNQVYRAQLVDYDWAPDGTPHTENSVMPDCDIYVAAPGCHPGESDQPGNE</sequence>
<keyword evidence="3" id="KW-1185">Reference proteome</keyword>
<dbReference type="Pfam" id="PF05935">
    <property type="entry name" value="Arylsulfotrans"/>
    <property type="match status" value="1"/>
</dbReference>
<proteinExistence type="predicted"/>
<protein>
    <submittedName>
        <fullName evidence="2">ArsR family transcriptional regulator</fullName>
    </submittedName>
</protein>